<protein>
    <submittedName>
        <fullName evidence="1 3">Uncharacterized protein</fullName>
    </submittedName>
</protein>
<proteinExistence type="predicted"/>
<organism evidence="3">
    <name type="scientific">Nippostrongylus brasiliensis</name>
    <name type="common">Rat hookworm</name>
    <dbReference type="NCBI Taxonomy" id="27835"/>
    <lineage>
        <taxon>Eukaryota</taxon>
        <taxon>Metazoa</taxon>
        <taxon>Ecdysozoa</taxon>
        <taxon>Nematoda</taxon>
        <taxon>Chromadorea</taxon>
        <taxon>Rhabditida</taxon>
        <taxon>Rhabditina</taxon>
        <taxon>Rhabditomorpha</taxon>
        <taxon>Strongyloidea</taxon>
        <taxon>Heligmosomidae</taxon>
        <taxon>Nippostrongylus</taxon>
    </lineage>
</organism>
<gene>
    <name evidence="1" type="ORF">NBR_LOCUS12152</name>
</gene>
<dbReference type="WBParaSite" id="NBR_0001215101-mRNA-1">
    <property type="protein sequence ID" value="NBR_0001215101-mRNA-1"/>
    <property type="gene ID" value="NBR_0001215101"/>
</dbReference>
<accession>A0A0N4Y7L2</accession>
<dbReference type="EMBL" id="UYSL01020684">
    <property type="protein sequence ID" value="VDL75741.1"/>
    <property type="molecule type" value="Genomic_DNA"/>
</dbReference>
<dbReference type="Proteomes" id="UP000271162">
    <property type="component" value="Unassembled WGS sequence"/>
</dbReference>
<name>A0A0N4Y7L2_NIPBR</name>
<reference evidence="3" key="1">
    <citation type="submission" date="2017-02" db="UniProtKB">
        <authorList>
            <consortium name="WormBaseParasite"/>
        </authorList>
    </citation>
    <scope>IDENTIFICATION</scope>
</reference>
<reference evidence="1 2" key="2">
    <citation type="submission" date="2018-11" db="EMBL/GenBank/DDBJ databases">
        <authorList>
            <consortium name="Pathogen Informatics"/>
        </authorList>
    </citation>
    <scope>NUCLEOTIDE SEQUENCE [LARGE SCALE GENOMIC DNA]</scope>
</reference>
<evidence type="ECO:0000313" key="3">
    <source>
        <dbReference type="WBParaSite" id="NBR_0001215101-mRNA-1"/>
    </source>
</evidence>
<evidence type="ECO:0000313" key="1">
    <source>
        <dbReference type="EMBL" id="VDL75741.1"/>
    </source>
</evidence>
<evidence type="ECO:0000313" key="2">
    <source>
        <dbReference type="Proteomes" id="UP000271162"/>
    </source>
</evidence>
<dbReference type="AlphaFoldDB" id="A0A0N4Y7L2"/>
<keyword evidence="2" id="KW-1185">Reference proteome</keyword>
<sequence length="162" mass="17773">MDHPSCYDFSGQFNSLAPPFYYSSSTGETANASCSTDQQLVEFAPNTTICYETQQATTVGFQYDYEAEVLRQDRVRDRATSTNGHYMDDVFAGGAGAEPAIDGPFSAMVTSKVLECNAACVRNAQTGMDASEFDLLRDIETQTTWNDVGLMTDFWTDMGNSP</sequence>